<evidence type="ECO:0000256" key="6">
    <source>
        <dbReference type="ARBA" id="ARBA00023239"/>
    </source>
</evidence>
<evidence type="ECO:0000313" key="14">
    <source>
        <dbReference type="Proteomes" id="UP000664414"/>
    </source>
</evidence>
<dbReference type="UniPathway" id="UPA00251">
    <property type="reaction ID" value="UER00318"/>
</dbReference>
<dbReference type="CDD" id="cd04823">
    <property type="entry name" value="ALAD_PBGS_aspartate_rich"/>
    <property type="match status" value="1"/>
</dbReference>
<keyword evidence="5" id="KW-0350">Heme biosynthesis</keyword>
<dbReference type="PROSITE" id="PS00169">
    <property type="entry name" value="D_ALA_DEHYDRATASE"/>
    <property type="match status" value="1"/>
</dbReference>
<keyword evidence="6 11" id="KW-0456">Lyase</keyword>
<dbReference type="AlphaFoldDB" id="A0A8J7PK91"/>
<dbReference type="InterPro" id="IPR013785">
    <property type="entry name" value="Aldolase_TIM"/>
</dbReference>
<proteinExistence type="inferred from homology"/>
<dbReference type="PIRSF" id="PIRSF001415">
    <property type="entry name" value="Porphbilin_synth"/>
    <property type="match status" value="1"/>
</dbReference>
<dbReference type="InterPro" id="IPR030656">
    <property type="entry name" value="ALAD_AS"/>
</dbReference>
<evidence type="ECO:0000313" key="13">
    <source>
        <dbReference type="EMBL" id="MBN9413342.1"/>
    </source>
</evidence>
<dbReference type="GO" id="GO:0006782">
    <property type="term" value="P:protoporphyrinogen IX biosynthetic process"/>
    <property type="evidence" value="ECO:0007669"/>
    <property type="project" value="UniProtKB-UniPathway"/>
</dbReference>
<dbReference type="SUPFAM" id="SSF51569">
    <property type="entry name" value="Aldolase"/>
    <property type="match status" value="1"/>
</dbReference>
<evidence type="ECO:0000256" key="12">
    <source>
        <dbReference type="RuleBase" id="RU004161"/>
    </source>
</evidence>
<dbReference type="GO" id="GO:0004655">
    <property type="term" value="F:porphobilinogen synthase activity"/>
    <property type="evidence" value="ECO:0007669"/>
    <property type="project" value="UniProtKB-EC"/>
</dbReference>
<dbReference type="Proteomes" id="UP000664414">
    <property type="component" value="Unassembled WGS sequence"/>
</dbReference>
<dbReference type="NCBIfam" id="NF006762">
    <property type="entry name" value="PRK09283.1"/>
    <property type="match status" value="1"/>
</dbReference>
<dbReference type="PRINTS" id="PR00144">
    <property type="entry name" value="DALDHYDRTASE"/>
</dbReference>
<evidence type="ECO:0000256" key="1">
    <source>
        <dbReference type="ARBA" id="ARBA00004694"/>
    </source>
</evidence>
<evidence type="ECO:0000256" key="10">
    <source>
        <dbReference type="PIRSR" id="PIRSR001415-5"/>
    </source>
</evidence>
<dbReference type="EC" id="4.2.1.24" evidence="3 11"/>
<dbReference type="PANTHER" id="PTHR11458:SF0">
    <property type="entry name" value="DELTA-AMINOLEVULINIC ACID DEHYDRATASE"/>
    <property type="match status" value="1"/>
</dbReference>
<dbReference type="Pfam" id="PF00490">
    <property type="entry name" value="ALAD"/>
    <property type="match status" value="1"/>
</dbReference>
<evidence type="ECO:0000256" key="8">
    <source>
        <dbReference type="ARBA" id="ARBA00047651"/>
    </source>
</evidence>
<comment type="pathway">
    <text evidence="1">Porphyrin-containing compound metabolism; protoporphyrin-IX biosynthesis; coproporphyrinogen-III from 5-aminolevulinate: step 1/4.</text>
</comment>
<feature type="binding site" evidence="10">
    <location>
        <position position="237"/>
    </location>
    <ligand>
        <name>Mg(2+)</name>
        <dbReference type="ChEBI" id="CHEBI:18420"/>
    </ligand>
</feature>
<reference evidence="13" key="1">
    <citation type="submission" date="2021-02" db="EMBL/GenBank/DDBJ databases">
        <title>Thiocyanate and organic carbon inputs drive convergent selection for specific autotrophic Afipia and Thiobacillus strains within complex microbiomes.</title>
        <authorList>
            <person name="Huddy R.J."/>
            <person name="Sachdeva R."/>
            <person name="Kadzinga F."/>
            <person name="Kantor R.S."/>
            <person name="Harrison S.T.L."/>
            <person name="Banfield J.F."/>
        </authorList>
    </citation>
    <scope>NUCLEOTIDE SEQUENCE</scope>
    <source>
        <strain evidence="13">SCN18_10_11_15_R4_P_38_20</strain>
    </source>
</reference>
<protein>
    <recommendedName>
        <fullName evidence="4 11">Delta-aminolevulinic acid dehydratase</fullName>
        <ecNumber evidence="3 11">4.2.1.24</ecNumber>
    </recommendedName>
</protein>
<dbReference type="FunFam" id="3.20.20.70:FF:000019">
    <property type="entry name" value="Delta-aminolevulinic acid dehydratase"/>
    <property type="match status" value="1"/>
</dbReference>
<keyword evidence="7 11" id="KW-0627">Porphyrin biosynthesis</keyword>
<dbReference type="GO" id="GO:0008270">
    <property type="term" value="F:zinc ion binding"/>
    <property type="evidence" value="ECO:0007669"/>
    <property type="project" value="TreeGrafter"/>
</dbReference>
<name>A0A8J7PK91_9PROT</name>
<accession>A0A8J7PK91</accession>
<evidence type="ECO:0000256" key="5">
    <source>
        <dbReference type="ARBA" id="ARBA00023133"/>
    </source>
</evidence>
<evidence type="ECO:0000256" key="11">
    <source>
        <dbReference type="RuleBase" id="RU000515"/>
    </source>
</evidence>
<organism evidence="13 14">
    <name type="scientific">Candidatus Paracaedimonas acanthamoebae</name>
    <dbReference type="NCBI Taxonomy" id="244581"/>
    <lineage>
        <taxon>Bacteria</taxon>
        <taxon>Pseudomonadati</taxon>
        <taxon>Pseudomonadota</taxon>
        <taxon>Alphaproteobacteria</taxon>
        <taxon>Holosporales</taxon>
        <taxon>Caedimonadaceae</taxon>
        <taxon>Candidatus Paracaedimonas</taxon>
    </lineage>
</organism>
<comment type="caution">
    <text evidence="13">The sequence shown here is derived from an EMBL/GenBank/DDBJ whole genome shotgun (WGS) entry which is preliminary data.</text>
</comment>
<dbReference type="EMBL" id="JAFKGL010000021">
    <property type="protein sequence ID" value="MBN9413342.1"/>
    <property type="molecule type" value="Genomic_DNA"/>
</dbReference>
<feature type="active site" description="Schiff-base intermediate with substrate" evidence="9">
    <location>
        <position position="197"/>
    </location>
</feature>
<comment type="subunit">
    <text evidence="11">Homooctamer.</text>
</comment>
<dbReference type="InterPro" id="IPR001731">
    <property type="entry name" value="ALAD"/>
</dbReference>
<evidence type="ECO:0000256" key="7">
    <source>
        <dbReference type="ARBA" id="ARBA00023244"/>
    </source>
</evidence>
<feature type="active site" description="Schiff-base intermediate with substrate" evidence="9">
    <location>
        <position position="252"/>
    </location>
</feature>
<comment type="similarity">
    <text evidence="2 12">Belongs to the ALAD family.</text>
</comment>
<evidence type="ECO:0000256" key="2">
    <source>
        <dbReference type="ARBA" id="ARBA00008055"/>
    </source>
</evidence>
<dbReference type="SMART" id="SM01004">
    <property type="entry name" value="ALAD"/>
    <property type="match status" value="1"/>
</dbReference>
<keyword evidence="10" id="KW-0479">Metal-binding</keyword>
<gene>
    <name evidence="13" type="primary">hemB</name>
    <name evidence="13" type="ORF">J0H12_05415</name>
</gene>
<keyword evidence="10" id="KW-0460">Magnesium</keyword>
<evidence type="ECO:0000256" key="3">
    <source>
        <dbReference type="ARBA" id="ARBA00012053"/>
    </source>
</evidence>
<comment type="catalytic activity">
    <reaction evidence="8 11">
        <text>2 5-aminolevulinate = porphobilinogen + 2 H2O + H(+)</text>
        <dbReference type="Rhea" id="RHEA:24064"/>
        <dbReference type="ChEBI" id="CHEBI:15377"/>
        <dbReference type="ChEBI" id="CHEBI:15378"/>
        <dbReference type="ChEBI" id="CHEBI:58126"/>
        <dbReference type="ChEBI" id="CHEBI:356416"/>
        <dbReference type="EC" id="4.2.1.24"/>
    </reaction>
</comment>
<dbReference type="Gene3D" id="3.20.20.70">
    <property type="entry name" value="Aldolase class I"/>
    <property type="match status" value="1"/>
</dbReference>
<dbReference type="PANTHER" id="PTHR11458">
    <property type="entry name" value="DELTA-AMINOLEVULINIC ACID DEHYDRATASE"/>
    <property type="match status" value="1"/>
</dbReference>
<sequence length="328" mass="36152">MGQFPTTRLRRHRRVEWLRELVAETILSSNDLIWPLFVREEALSPTIKGMPGVTRFTIPELIEAAGKAQEVGIKALALFPVIPHEKRCDQAAEALNPENILLQAIRALKKTYPQLGIISDPALDSFTSHGHDGLIIKGEIANDETVQALCQHALLQAEAGADIVAPSDMMDGRIGAIRRSLDTHGYQDVAIMSYAAKYASAFYSPFREALGSDHCLGTKDKKTYQMDPANAREALREVALDISEGADSIMIKPGLAYLDIIHQVKHKFMVPTFAFHVSGEYAMLKVAAAQGVIEYEKTLLEIMISFKRAGADGILTYGAYDIANMLKK</sequence>
<evidence type="ECO:0000256" key="4">
    <source>
        <dbReference type="ARBA" id="ARBA00020771"/>
    </source>
</evidence>
<evidence type="ECO:0000256" key="9">
    <source>
        <dbReference type="PIRSR" id="PIRSR001415-1"/>
    </source>
</evidence>
<dbReference type="GO" id="GO:0005829">
    <property type="term" value="C:cytosol"/>
    <property type="evidence" value="ECO:0007669"/>
    <property type="project" value="TreeGrafter"/>
</dbReference>